<sequence length="452" mass="49283">MVTVPEGSLISTATLPVQNSVSVLGETGRKDGASKAVKIGRGARKKTGTKTLPLDATVNPSSKRWLLHITKFVLPICKTLRLRKPPSFVTRSSPWSALSFNLAGVNEKNSLGGKEGNRALMFKKKYRFRALSNKPTDKPKGFTGLCDHSDGIEVMSSKDGGAEVLMNGDIGGGVVDSVDDMRQLDLHAGDSRAGRSAHLEEDDERQQALEAIKSSRNAEKKFVTSRMGNGNSPLEGKQLLQLRCYSRQHLYLLSHVKARMTDIVDGKGSGEVHLPICKTLRLRKPPSSVTRSSPWSALSFNLAGVNEKNSLGGKEGNRALMFKKKYRFRALSSKPTDKPKGFTGLYDRSDGIEVMSSKDGGAEVLMNGDIGGGVVDSVDDMWQLDLHAGDSRAGRSAHLEEDDERQQALEAIKSSRNAEKKFVTSRFSSFPKVDIFLQSSEVFSKVSLVSLQ</sequence>
<proteinExistence type="predicted"/>
<gene>
    <name evidence="1" type="ORF">ACH5RR_009498</name>
</gene>
<accession>A0ABD3AED0</accession>
<evidence type="ECO:0000313" key="2">
    <source>
        <dbReference type="Proteomes" id="UP001630127"/>
    </source>
</evidence>
<dbReference type="Proteomes" id="UP001630127">
    <property type="component" value="Unassembled WGS sequence"/>
</dbReference>
<evidence type="ECO:0000313" key="1">
    <source>
        <dbReference type="EMBL" id="KAL3530176.1"/>
    </source>
</evidence>
<reference evidence="1 2" key="1">
    <citation type="submission" date="2024-11" db="EMBL/GenBank/DDBJ databases">
        <title>A near-complete genome assembly of Cinchona calisaya.</title>
        <authorList>
            <person name="Lian D.C."/>
            <person name="Zhao X.W."/>
            <person name="Wei L."/>
        </authorList>
    </citation>
    <scope>NUCLEOTIDE SEQUENCE [LARGE SCALE GENOMIC DNA]</scope>
    <source>
        <tissue evidence="1">Nenye</tissue>
    </source>
</reference>
<organism evidence="1 2">
    <name type="scientific">Cinchona calisaya</name>
    <dbReference type="NCBI Taxonomy" id="153742"/>
    <lineage>
        <taxon>Eukaryota</taxon>
        <taxon>Viridiplantae</taxon>
        <taxon>Streptophyta</taxon>
        <taxon>Embryophyta</taxon>
        <taxon>Tracheophyta</taxon>
        <taxon>Spermatophyta</taxon>
        <taxon>Magnoliopsida</taxon>
        <taxon>eudicotyledons</taxon>
        <taxon>Gunneridae</taxon>
        <taxon>Pentapetalae</taxon>
        <taxon>asterids</taxon>
        <taxon>lamiids</taxon>
        <taxon>Gentianales</taxon>
        <taxon>Rubiaceae</taxon>
        <taxon>Cinchonoideae</taxon>
        <taxon>Cinchoneae</taxon>
        <taxon>Cinchona</taxon>
    </lineage>
</organism>
<keyword evidence="2" id="KW-1185">Reference proteome</keyword>
<dbReference type="AlphaFoldDB" id="A0ABD3AED0"/>
<name>A0ABD3AED0_9GENT</name>
<protein>
    <submittedName>
        <fullName evidence="1">Uncharacterized protein</fullName>
    </submittedName>
</protein>
<dbReference type="EMBL" id="JBJUIK010000004">
    <property type="protein sequence ID" value="KAL3530176.1"/>
    <property type="molecule type" value="Genomic_DNA"/>
</dbReference>
<comment type="caution">
    <text evidence="1">The sequence shown here is derived from an EMBL/GenBank/DDBJ whole genome shotgun (WGS) entry which is preliminary data.</text>
</comment>